<accession>A0A450WK55</accession>
<reference evidence="1" key="1">
    <citation type="submission" date="2019-02" db="EMBL/GenBank/DDBJ databases">
        <authorList>
            <person name="Gruber-Vodicka R. H."/>
            <person name="Seah K. B. B."/>
        </authorList>
    </citation>
    <scope>NUCLEOTIDE SEQUENCE</scope>
    <source>
        <strain evidence="1">BECK_BY7</strain>
    </source>
</reference>
<dbReference type="PANTHER" id="PTHR34613">
    <property type="entry name" value="SLL0800 PROTEIN"/>
    <property type="match status" value="1"/>
</dbReference>
<protein>
    <submittedName>
        <fullName evidence="1">Predicted transposase YdaD</fullName>
    </submittedName>
</protein>
<organism evidence="1">
    <name type="scientific">Candidatus Kentrum sp. LFY</name>
    <dbReference type="NCBI Taxonomy" id="2126342"/>
    <lineage>
        <taxon>Bacteria</taxon>
        <taxon>Pseudomonadati</taxon>
        <taxon>Pseudomonadota</taxon>
        <taxon>Gammaproteobacteria</taxon>
        <taxon>Candidatus Kentrum</taxon>
    </lineage>
</organism>
<dbReference type="PANTHER" id="PTHR34613:SF1">
    <property type="entry name" value="SLL6017 PROTEIN"/>
    <property type="match status" value="1"/>
</dbReference>
<proteinExistence type="predicted"/>
<evidence type="ECO:0000313" key="1">
    <source>
        <dbReference type="EMBL" id="VFK17378.1"/>
    </source>
</evidence>
<dbReference type="EMBL" id="CAADFN010000031">
    <property type="protein sequence ID" value="VFK17378.1"/>
    <property type="molecule type" value="Genomic_DNA"/>
</dbReference>
<sequence length="313" mass="35763">MITPQNKIRHDRDVVGKETIRRLAIDLATYLLGLSIDPDSLEVLATEHQRIEDRRADLVVKLRNRESEPFLLHIEIQNNNDPTMPVRMMRYLTDILLIHPGLPLHQYLIYIGAEPLRMPDGIDGPGFHYRYGILDMRDVDCRYLLEKDTPDALVLAILCSFGDHDPQMMVNHIYTRLRALLADNPGRFREYVEMVHVLSVNRDLDEQIEEAEKMLTQIDVERIPTYRLGMERGMERGMETGMETGMERGIALGLGKGEAALLTRQLGYKFGALPQVLVDRIANAGSEELTLWGRRILSAKTLDEVFADENDTA</sequence>
<gene>
    <name evidence="1" type="ORF">BECKLFY1418C_GA0070996_103120</name>
</gene>
<dbReference type="AlphaFoldDB" id="A0A450WK55"/>
<name>A0A450WK55_9GAMM</name>